<feature type="domain" description="Porphobilinogen deaminase C-terminal" evidence="10">
    <location>
        <begin position="384"/>
        <end position="452"/>
    </location>
</feature>
<dbReference type="PANTHER" id="PTHR11557">
    <property type="entry name" value="PORPHOBILINOGEN DEAMINASE"/>
    <property type="match status" value="1"/>
</dbReference>
<dbReference type="PRINTS" id="PR00151">
    <property type="entry name" value="PORPHBDMNASE"/>
</dbReference>
<evidence type="ECO:0000256" key="7">
    <source>
        <dbReference type="ARBA" id="ARBA00033064"/>
    </source>
</evidence>
<keyword evidence="8" id="KW-0812">Transmembrane</keyword>
<dbReference type="NCBIfam" id="TIGR00212">
    <property type="entry name" value="hemC"/>
    <property type="match status" value="1"/>
</dbReference>
<evidence type="ECO:0000313" key="12">
    <source>
        <dbReference type="Proteomes" id="UP000823046"/>
    </source>
</evidence>
<keyword evidence="12" id="KW-1185">Reference proteome</keyword>
<keyword evidence="6" id="KW-0627">Porphyrin biosynthesis</keyword>
<dbReference type="InterPro" id="IPR022417">
    <property type="entry name" value="Porphobilin_deaminase_N"/>
</dbReference>
<evidence type="ECO:0000256" key="3">
    <source>
        <dbReference type="ARBA" id="ARBA00005638"/>
    </source>
</evidence>
<evidence type="ECO:0000256" key="2">
    <source>
        <dbReference type="ARBA" id="ARBA00004735"/>
    </source>
</evidence>
<keyword evidence="8" id="KW-0472">Membrane</keyword>
<evidence type="ECO:0000256" key="4">
    <source>
        <dbReference type="ARBA" id="ARBA00012655"/>
    </source>
</evidence>
<keyword evidence="8" id="KW-1133">Transmembrane helix</keyword>
<dbReference type="SUPFAM" id="SSF54782">
    <property type="entry name" value="Porphobilinogen deaminase (hydroxymethylbilane synthase), C-terminal domain"/>
    <property type="match status" value="1"/>
</dbReference>
<feature type="transmembrane region" description="Helical" evidence="8">
    <location>
        <begin position="32"/>
        <end position="54"/>
    </location>
</feature>
<dbReference type="EMBL" id="JADAQX010000064">
    <property type="protein sequence ID" value="KAF8822313.1"/>
    <property type="molecule type" value="Genomic_DNA"/>
</dbReference>
<dbReference type="Gene3D" id="3.40.190.10">
    <property type="entry name" value="Periplasmic binding protein-like II"/>
    <property type="match status" value="2"/>
</dbReference>
<accession>A0ABQ7JE86</accession>
<evidence type="ECO:0000259" key="9">
    <source>
        <dbReference type="Pfam" id="PF01379"/>
    </source>
</evidence>
<protein>
    <recommendedName>
        <fullName evidence="4">hydroxymethylbilane synthase</fullName>
        <ecNumber evidence="4">2.5.1.61</ecNumber>
    </recommendedName>
    <alternativeName>
        <fullName evidence="7">Hydroxymethylbilane synthase</fullName>
    </alternativeName>
</protein>
<sequence>MNPMTLFFCEENVYKAPAPVFLLRPVFLSQRIAYQFFYFTFFFTLLVWSSSLYAASIPAFSIDLGKQFLFSAKRFPTSTFCFTYGHAKPSSGLSSTAMHALPAFPECEHFAITQLYSRATRNFPLFVRTPSNTIFSREWSKKRSFSSTTELSARSTSTVAVGTRDSSLALAQAIQVQRLLKQAFKILRIDRDVALKTLKTTGDIRVDVPLSRIGGKGLFTKELDVALLKKEVDLCVHSIKDIPTILPEGTEIACYLPREDPRDALLSERFSSFYDLKEGAVIGTSSLRRQAQLLLLNPSLKIINFRGNVQTRLKKLSDGVVDATVLALSGLKRLGIEKHASYVFDFDEMLPAVAQGAIGVQCRSDDLETLKILRSMSCNDTKRAVQCERAFLTEMDGNCRTPIAGYANIVNSRIYFKGQVACPTGLSVFKIENSGSAENALEIGTSAAKQLKEKAGDIFLLRIKEFQSY</sequence>
<evidence type="ECO:0000256" key="5">
    <source>
        <dbReference type="ARBA" id="ARBA00022679"/>
    </source>
</evidence>
<dbReference type="PROSITE" id="PS00533">
    <property type="entry name" value="PORPHOBILINOGEN_DEAM"/>
    <property type="match status" value="1"/>
</dbReference>
<dbReference type="HAMAP" id="MF_00260">
    <property type="entry name" value="Porphobil_deam"/>
    <property type="match status" value="1"/>
</dbReference>
<dbReference type="InterPro" id="IPR022419">
    <property type="entry name" value="Porphobilin_deaminase_cofac_BS"/>
</dbReference>
<dbReference type="Pfam" id="PF01379">
    <property type="entry name" value="Porphobil_deam"/>
    <property type="match status" value="1"/>
</dbReference>
<dbReference type="Gene3D" id="3.30.160.40">
    <property type="entry name" value="Porphobilinogen deaminase, C-terminal domain"/>
    <property type="match status" value="1"/>
</dbReference>
<reference evidence="11 12" key="1">
    <citation type="journal article" date="2020" name="bioRxiv">
        <title>Metabolic contributions of an alphaproteobacterial endosymbiont in the apicomplexan Cardiosporidium cionae.</title>
        <authorList>
            <person name="Hunter E.S."/>
            <person name="Paight C.J."/>
            <person name="Lane C.E."/>
        </authorList>
    </citation>
    <scope>NUCLEOTIDE SEQUENCE [LARGE SCALE GENOMIC DNA]</scope>
    <source>
        <strain evidence="11">ESH_2018</strain>
    </source>
</reference>
<evidence type="ECO:0000313" key="11">
    <source>
        <dbReference type="EMBL" id="KAF8822313.1"/>
    </source>
</evidence>
<organism evidence="11 12">
    <name type="scientific">Cardiosporidium cionae</name>
    <dbReference type="NCBI Taxonomy" id="476202"/>
    <lineage>
        <taxon>Eukaryota</taxon>
        <taxon>Sar</taxon>
        <taxon>Alveolata</taxon>
        <taxon>Apicomplexa</taxon>
        <taxon>Aconoidasida</taxon>
        <taxon>Nephromycida</taxon>
        <taxon>Cardiosporidium</taxon>
    </lineage>
</organism>
<dbReference type="Proteomes" id="UP000823046">
    <property type="component" value="Unassembled WGS sequence"/>
</dbReference>
<name>A0ABQ7JE86_9APIC</name>
<comment type="caution">
    <text evidence="11">The sequence shown here is derived from an EMBL/GenBank/DDBJ whole genome shotgun (WGS) entry which is preliminary data.</text>
</comment>
<feature type="domain" description="Porphobilinogen deaminase N-terminal" evidence="9">
    <location>
        <begin position="160"/>
        <end position="369"/>
    </location>
</feature>
<proteinExistence type="inferred from homology"/>
<comment type="similarity">
    <text evidence="3">Belongs to the HMBS family.</text>
</comment>
<comment type="cofactor">
    <cofactor evidence="1">
        <name>dipyrromethane</name>
        <dbReference type="ChEBI" id="CHEBI:60342"/>
    </cofactor>
</comment>
<evidence type="ECO:0000256" key="8">
    <source>
        <dbReference type="SAM" id="Phobius"/>
    </source>
</evidence>
<dbReference type="SUPFAM" id="SSF53850">
    <property type="entry name" value="Periplasmic binding protein-like II"/>
    <property type="match status" value="1"/>
</dbReference>
<gene>
    <name evidence="11" type="ORF">IE077_003999</name>
</gene>
<dbReference type="InterPro" id="IPR022418">
    <property type="entry name" value="Porphobilinogen_deaminase_C"/>
</dbReference>
<dbReference type="InterPro" id="IPR036803">
    <property type="entry name" value="Porphobilinogen_deaminase_C_sf"/>
</dbReference>
<evidence type="ECO:0000256" key="6">
    <source>
        <dbReference type="ARBA" id="ARBA00023244"/>
    </source>
</evidence>
<evidence type="ECO:0000256" key="1">
    <source>
        <dbReference type="ARBA" id="ARBA00001916"/>
    </source>
</evidence>
<comment type="pathway">
    <text evidence="2">Porphyrin-containing compound metabolism; protoporphyrin-IX biosynthesis; coproporphyrinogen-III from 5-aminolevulinate: step 2/4.</text>
</comment>
<dbReference type="PANTHER" id="PTHR11557:SF0">
    <property type="entry name" value="PORPHOBILINOGEN DEAMINASE"/>
    <property type="match status" value="1"/>
</dbReference>
<dbReference type="Pfam" id="PF03900">
    <property type="entry name" value="Porphobil_deamC"/>
    <property type="match status" value="1"/>
</dbReference>
<dbReference type="InterPro" id="IPR000860">
    <property type="entry name" value="HemC"/>
</dbReference>
<keyword evidence="5" id="KW-0808">Transferase</keyword>
<evidence type="ECO:0000259" key="10">
    <source>
        <dbReference type="Pfam" id="PF03900"/>
    </source>
</evidence>
<dbReference type="EC" id="2.5.1.61" evidence="4"/>